<proteinExistence type="predicted"/>
<organism evidence="2 3">
    <name type="scientific">Araneus ventricosus</name>
    <name type="common">Orbweaver spider</name>
    <name type="synonym">Epeira ventricosa</name>
    <dbReference type="NCBI Taxonomy" id="182803"/>
    <lineage>
        <taxon>Eukaryota</taxon>
        <taxon>Metazoa</taxon>
        <taxon>Ecdysozoa</taxon>
        <taxon>Arthropoda</taxon>
        <taxon>Chelicerata</taxon>
        <taxon>Arachnida</taxon>
        <taxon>Araneae</taxon>
        <taxon>Araneomorphae</taxon>
        <taxon>Entelegynae</taxon>
        <taxon>Araneoidea</taxon>
        <taxon>Araneidae</taxon>
        <taxon>Araneus</taxon>
    </lineage>
</organism>
<feature type="region of interest" description="Disordered" evidence="1">
    <location>
        <begin position="172"/>
        <end position="228"/>
    </location>
</feature>
<evidence type="ECO:0000256" key="1">
    <source>
        <dbReference type="SAM" id="MobiDB-lite"/>
    </source>
</evidence>
<name>A0A4Y1ZNK4_ARAVE</name>
<dbReference type="Proteomes" id="UP000499080">
    <property type="component" value="Unassembled WGS sequence"/>
</dbReference>
<gene>
    <name evidence="2" type="ORF">AVEN_85442_1</name>
</gene>
<feature type="compositionally biased region" description="Polar residues" evidence="1">
    <location>
        <begin position="208"/>
        <end position="228"/>
    </location>
</feature>
<dbReference type="AlphaFoldDB" id="A0A4Y1ZNK4"/>
<evidence type="ECO:0000313" key="2">
    <source>
        <dbReference type="EMBL" id="GBL57846.1"/>
    </source>
</evidence>
<protein>
    <submittedName>
        <fullName evidence="2">Uncharacterized protein</fullName>
    </submittedName>
</protein>
<dbReference type="EMBL" id="BGPR01226530">
    <property type="protein sequence ID" value="GBL57846.1"/>
    <property type="molecule type" value="Genomic_DNA"/>
</dbReference>
<keyword evidence="3" id="KW-1185">Reference proteome</keyword>
<evidence type="ECO:0000313" key="3">
    <source>
        <dbReference type="Proteomes" id="UP000499080"/>
    </source>
</evidence>
<reference evidence="2 3" key="1">
    <citation type="journal article" date="2019" name="Sci. Rep.">
        <title>Orb-weaving spider Araneus ventricosus genome elucidates the spidroin gene catalogue.</title>
        <authorList>
            <person name="Kono N."/>
            <person name="Nakamura H."/>
            <person name="Ohtoshi R."/>
            <person name="Moran D.A.P."/>
            <person name="Shinohara A."/>
            <person name="Yoshida Y."/>
            <person name="Fujiwara M."/>
            <person name="Mori M."/>
            <person name="Tomita M."/>
            <person name="Arakawa K."/>
        </authorList>
    </citation>
    <scope>NUCLEOTIDE SEQUENCE [LARGE SCALE GENOMIC DNA]</scope>
</reference>
<sequence length="228" mass="25746">MAEGHPSYDINMEFDAERMERFKMYQAKMRDYVGLLNVIGRKYGKQHSAEVRSILDNTAMKLKRIAGEWYDLSLHLTCIDNDVFKKLLNEDNDVLRLHGHGSSDEGTDIESNCSEDSDKNIDMIINADVNKSNSKNCDQSSNVHDGVNFNVVLDKVNDNDNEEITADDADSQFMNVDPDDSNNLDVNKEIMDSDNFTFQGRRRKRAPSNKTAPSKKSATDSGLPLKNS</sequence>
<accession>A0A4Y1ZNK4</accession>
<comment type="caution">
    <text evidence="2">The sequence shown here is derived from an EMBL/GenBank/DDBJ whole genome shotgun (WGS) entry which is preliminary data.</text>
</comment>